<dbReference type="InParanoid" id="G0MC07"/>
<dbReference type="HOGENOM" id="CLU_1035233_0_0_1"/>
<proteinExistence type="predicted"/>
<accession>G0MC07</accession>
<sequence>MKQAQLIGSQKVFEQETTSNKKSIKEGAVSATWVTRNDLRTETKYTIGSQELDEIEERWVGNNQLIISNRMYWKTIENKYDVVECTRVYERVEPGHTQQSIKDQIVGSWRQIAMDGLKEFRENVEIKNPEAWNPEARLNFSHITIFNEIQMQHLDVNGESLKFEFAVISKEPKYTGTFFWENSLVTVNEEMRIVRCLKDDKLFVTCRKNEHYFVAVYEKC</sequence>
<organism evidence="2">
    <name type="scientific">Caenorhabditis brenneri</name>
    <name type="common">Nematode worm</name>
    <dbReference type="NCBI Taxonomy" id="135651"/>
    <lineage>
        <taxon>Eukaryota</taxon>
        <taxon>Metazoa</taxon>
        <taxon>Ecdysozoa</taxon>
        <taxon>Nematoda</taxon>
        <taxon>Chromadorea</taxon>
        <taxon>Rhabditida</taxon>
        <taxon>Rhabditina</taxon>
        <taxon>Rhabditomorpha</taxon>
        <taxon>Rhabditoidea</taxon>
        <taxon>Rhabditidae</taxon>
        <taxon>Peloderinae</taxon>
        <taxon>Caenorhabditis</taxon>
    </lineage>
</organism>
<name>G0MC07_CAEBE</name>
<dbReference type="Proteomes" id="UP000008068">
    <property type="component" value="Unassembled WGS sequence"/>
</dbReference>
<dbReference type="EMBL" id="GL379789">
    <property type="protein sequence ID" value="EGT45841.1"/>
    <property type="molecule type" value="Genomic_DNA"/>
</dbReference>
<gene>
    <name evidence="1" type="ORF">CAEBREN_15328</name>
</gene>
<evidence type="ECO:0000313" key="2">
    <source>
        <dbReference type="Proteomes" id="UP000008068"/>
    </source>
</evidence>
<keyword evidence="2" id="KW-1185">Reference proteome</keyword>
<protein>
    <submittedName>
        <fullName evidence="1">Uncharacterized protein</fullName>
    </submittedName>
</protein>
<evidence type="ECO:0000313" key="1">
    <source>
        <dbReference type="EMBL" id="EGT45841.1"/>
    </source>
</evidence>
<dbReference type="AlphaFoldDB" id="G0MC07"/>
<reference evidence="2" key="1">
    <citation type="submission" date="2011-07" db="EMBL/GenBank/DDBJ databases">
        <authorList>
            <consortium name="Caenorhabditis brenneri Sequencing and Analysis Consortium"/>
            <person name="Wilson R.K."/>
        </authorList>
    </citation>
    <scope>NUCLEOTIDE SEQUENCE [LARGE SCALE GENOMIC DNA]</scope>
    <source>
        <strain evidence="2">PB2801</strain>
    </source>
</reference>